<reference evidence="3" key="1">
    <citation type="journal article" date="2022" name="Int. J. Syst. Evol. Microbiol.">
        <title>Anaeromyxobacter oryzae sp. nov., Anaeromyxobacter diazotrophicus sp. nov. and Anaeromyxobacter paludicola sp. nov., isolated from paddy soils.</title>
        <authorList>
            <person name="Itoh H."/>
            <person name="Xu Z."/>
            <person name="Mise K."/>
            <person name="Masuda Y."/>
            <person name="Ushijima N."/>
            <person name="Hayakawa C."/>
            <person name="Shiratori Y."/>
            <person name="Senoo K."/>
        </authorList>
    </citation>
    <scope>NUCLEOTIDE SEQUENCE [LARGE SCALE GENOMIC DNA]</scope>
    <source>
        <strain evidence="3">Red630</strain>
    </source>
</reference>
<dbReference type="InterPro" id="IPR052018">
    <property type="entry name" value="PHP_domain"/>
</dbReference>
<dbReference type="Gene3D" id="3.20.20.140">
    <property type="entry name" value="Metal-dependent hydrolases"/>
    <property type="match status" value="1"/>
</dbReference>
<accession>A0ABM7X5C6</accession>
<sequence length="281" mass="29859">MPEPTAASAHVIDLHSHSTASDGEFPAAEVAARAAAGGLAVWALCDHDSIAALPAGAEAAAAHGLRFVPGIELSVHLERREVHLLGHFVDPASKALRGFEDLLAEKRRVRMGEIIQKLAGLGIPLRPEQVERFSGGKTLGRPHVARALVEGGHAATVREAFDRYLGEGRPAYVGRYRLPAEEAIRMVHAAGGTATIAHPGVNRLERGELARLAEAGLDGIEIYHCDHNPSVRGKYLRCAAELGLVPTAGSDYHGPTITPDRTFGSVTMSAAELEALESRRP</sequence>
<dbReference type="InterPro" id="IPR016195">
    <property type="entry name" value="Pol/histidinol_Pase-like"/>
</dbReference>
<evidence type="ECO:0000259" key="1">
    <source>
        <dbReference type="SMART" id="SM00481"/>
    </source>
</evidence>
<dbReference type="Proteomes" id="UP001162734">
    <property type="component" value="Chromosome"/>
</dbReference>
<feature type="domain" description="Polymerase/histidinol phosphatase N-terminal" evidence="1">
    <location>
        <begin position="12"/>
        <end position="77"/>
    </location>
</feature>
<dbReference type="SMART" id="SM00481">
    <property type="entry name" value="POLIIIAc"/>
    <property type="match status" value="1"/>
</dbReference>
<dbReference type="Pfam" id="PF02811">
    <property type="entry name" value="PHP"/>
    <property type="match status" value="1"/>
</dbReference>
<dbReference type="InterPro" id="IPR003141">
    <property type="entry name" value="Pol/His_phosphatase_N"/>
</dbReference>
<organism evidence="2 3">
    <name type="scientific">Anaeromyxobacter paludicola</name>
    <dbReference type="NCBI Taxonomy" id="2918171"/>
    <lineage>
        <taxon>Bacteria</taxon>
        <taxon>Pseudomonadati</taxon>
        <taxon>Myxococcota</taxon>
        <taxon>Myxococcia</taxon>
        <taxon>Myxococcales</taxon>
        <taxon>Cystobacterineae</taxon>
        <taxon>Anaeromyxobacteraceae</taxon>
        <taxon>Anaeromyxobacter</taxon>
    </lineage>
</organism>
<dbReference type="InterPro" id="IPR004013">
    <property type="entry name" value="PHP_dom"/>
</dbReference>
<name>A0ABM7X5C6_9BACT</name>
<dbReference type="Gene3D" id="1.10.150.650">
    <property type="match status" value="1"/>
</dbReference>
<dbReference type="EMBL" id="AP025592">
    <property type="protein sequence ID" value="BDG07013.1"/>
    <property type="molecule type" value="Genomic_DNA"/>
</dbReference>
<dbReference type="CDD" id="cd07438">
    <property type="entry name" value="PHP_HisPPase_AMP"/>
    <property type="match status" value="1"/>
</dbReference>
<dbReference type="RefSeq" id="WP_248343593.1">
    <property type="nucleotide sequence ID" value="NZ_AP025592.1"/>
</dbReference>
<proteinExistence type="predicted"/>
<evidence type="ECO:0000313" key="3">
    <source>
        <dbReference type="Proteomes" id="UP001162734"/>
    </source>
</evidence>
<protein>
    <submittedName>
        <fullName evidence="2">PHP-like protein</fullName>
    </submittedName>
</protein>
<dbReference type="PANTHER" id="PTHR42924:SF3">
    <property type="entry name" value="POLYMERASE_HISTIDINOL PHOSPHATASE N-TERMINAL DOMAIN-CONTAINING PROTEIN"/>
    <property type="match status" value="1"/>
</dbReference>
<evidence type="ECO:0000313" key="2">
    <source>
        <dbReference type="EMBL" id="BDG07013.1"/>
    </source>
</evidence>
<dbReference type="PANTHER" id="PTHR42924">
    <property type="entry name" value="EXONUCLEASE"/>
    <property type="match status" value="1"/>
</dbReference>
<dbReference type="SUPFAM" id="SSF89550">
    <property type="entry name" value="PHP domain-like"/>
    <property type="match status" value="1"/>
</dbReference>
<keyword evidence="3" id="KW-1185">Reference proteome</keyword>
<gene>
    <name evidence="2" type="ORF">AMPC_01260</name>
</gene>